<evidence type="ECO:0000313" key="2">
    <source>
        <dbReference type="EMBL" id="CVK83379.1"/>
    </source>
</evidence>
<dbReference type="EMBL" id="FCQH01000001">
    <property type="protein sequence ID" value="CVK83379.1"/>
    <property type="molecule type" value="Genomic_DNA"/>
</dbReference>
<feature type="compositionally biased region" description="Polar residues" evidence="1">
    <location>
        <begin position="192"/>
        <end position="213"/>
    </location>
</feature>
<comment type="caution">
    <text evidence="2">The sequence shown here is derived from an EMBL/GenBank/DDBJ whole genome shotgun (WGS) entry which is preliminary data.</text>
</comment>
<feature type="compositionally biased region" description="Basic and acidic residues" evidence="1">
    <location>
        <begin position="92"/>
        <end position="111"/>
    </location>
</feature>
<feature type="region of interest" description="Disordered" evidence="1">
    <location>
        <begin position="26"/>
        <end position="311"/>
    </location>
</feature>
<evidence type="ECO:0000313" key="3">
    <source>
        <dbReference type="Proteomes" id="UP000184255"/>
    </source>
</evidence>
<feature type="compositionally biased region" description="Basic and acidic residues" evidence="1">
    <location>
        <begin position="49"/>
        <end position="69"/>
    </location>
</feature>
<feature type="compositionally biased region" description="Basic and acidic residues" evidence="1">
    <location>
        <begin position="278"/>
        <end position="290"/>
    </location>
</feature>
<organism evidence="2 3">
    <name type="scientific">Fusarium mangiferae</name>
    <name type="common">Mango malformation disease fungus</name>
    <dbReference type="NCBI Taxonomy" id="192010"/>
    <lineage>
        <taxon>Eukaryota</taxon>
        <taxon>Fungi</taxon>
        <taxon>Dikarya</taxon>
        <taxon>Ascomycota</taxon>
        <taxon>Pezizomycotina</taxon>
        <taxon>Sordariomycetes</taxon>
        <taxon>Hypocreomycetidae</taxon>
        <taxon>Hypocreales</taxon>
        <taxon>Nectriaceae</taxon>
        <taxon>Fusarium</taxon>
        <taxon>Fusarium fujikuroi species complex</taxon>
    </lineage>
</organism>
<proteinExistence type="predicted"/>
<evidence type="ECO:0000256" key="1">
    <source>
        <dbReference type="SAM" id="MobiDB-lite"/>
    </source>
</evidence>
<feature type="compositionally biased region" description="Polar residues" evidence="1">
    <location>
        <begin position="240"/>
        <end position="256"/>
    </location>
</feature>
<dbReference type="Proteomes" id="UP000184255">
    <property type="component" value="Unassembled WGS sequence"/>
</dbReference>
<gene>
    <name evidence="2" type="ORF">FMAN_00853</name>
</gene>
<dbReference type="GeneID" id="65080125"/>
<feature type="compositionally biased region" description="Basic and acidic residues" evidence="1">
    <location>
        <begin position="125"/>
        <end position="146"/>
    </location>
</feature>
<sequence length="311" mass="33792">MPYVYKPSILKSLGIPTWEQVRMMGAEGLREQQRRRQEAEEGIQAGKENSGKQKDSPESPAKEPREKYDGPMQGDNQGDTSESDTSEGGVSIKDDDALEEQPKGQAKEMKQVRSMVADLEVGVDQLEKHTDKQEGLKETHLEEVRRHNSLLTSSMEENKSLKSSTLHQSPAGVSPVATTGGEAPESVEGASSDGSKPSTSQTSDFKTATSTPEPLSIPCGLYGTINAGPSIPLDGRQESLKLNASAQSSPTPTPTRKFTVGGLPRSNTPRMPSNRSSLFDDRTYGKTDPRRKQHKGRPPVTMKETSNKDGK</sequence>
<dbReference type="VEuPathDB" id="FungiDB:FMAN_00853"/>
<dbReference type="AlphaFoldDB" id="A0A1L7SA28"/>
<name>A0A1L7SA28_FUSMA</name>
<dbReference type="RefSeq" id="XP_041676186.1">
    <property type="nucleotide sequence ID" value="XM_041828187.1"/>
</dbReference>
<feature type="compositionally biased region" description="Basic and acidic residues" evidence="1">
    <location>
        <begin position="28"/>
        <end position="39"/>
    </location>
</feature>
<keyword evidence="3" id="KW-1185">Reference proteome</keyword>
<protein>
    <submittedName>
        <fullName evidence="2">Uncharacterized protein</fullName>
    </submittedName>
</protein>
<reference evidence="3" key="1">
    <citation type="journal article" date="2016" name="Genome Biol. Evol.">
        <title>Comparative 'omics' of the Fusarium fujikuroi species complex highlights differences in genetic potential and metabolite synthesis.</title>
        <authorList>
            <person name="Niehaus E.-M."/>
            <person name="Muensterkoetter M."/>
            <person name="Proctor R.H."/>
            <person name="Brown D.W."/>
            <person name="Sharon A."/>
            <person name="Idan Y."/>
            <person name="Oren-Young L."/>
            <person name="Sieber C.M."/>
            <person name="Novak O."/>
            <person name="Pencik A."/>
            <person name="Tarkowska D."/>
            <person name="Hromadova K."/>
            <person name="Freeman S."/>
            <person name="Maymon M."/>
            <person name="Elazar M."/>
            <person name="Youssef S.A."/>
            <person name="El-Shabrawy E.S.M."/>
            <person name="Shalaby A.B.A."/>
            <person name="Houterman P."/>
            <person name="Brock N.L."/>
            <person name="Burkhardt I."/>
            <person name="Tsavkelova E.A."/>
            <person name="Dickschat J.S."/>
            <person name="Galuszka P."/>
            <person name="Gueldener U."/>
            <person name="Tudzynski B."/>
        </authorList>
    </citation>
    <scope>NUCLEOTIDE SEQUENCE [LARGE SCALE GENOMIC DNA]</scope>
    <source>
        <strain evidence="3">MRC7560</strain>
    </source>
</reference>
<feature type="compositionally biased region" description="Polar residues" evidence="1">
    <location>
        <begin position="149"/>
        <end position="168"/>
    </location>
</feature>
<accession>A0A1L7SA28</accession>
<feature type="compositionally biased region" description="Polar residues" evidence="1">
    <location>
        <begin position="265"/>
        <end position="277"/>
    </location>
</feature>